<evidence type="ECO:0000256" key="1">
    <source>
        <dbReference type="ARBA" id="ARBA00004613"/>
    </source>
</evidence>
<evidence type="ECO:0000313" key="12">
    <source>
        <dbReference type="EMBL" id="ETS79325.1"/>
    </source>
</evidence>
<dbReference type="Gene3D" id="3.40.50.1820">
    <property type="entry name" value="alpha/beta hydrolase"/>
    <property type="match status" value="1"/>
</dbReference>
<evidence type="ECO:0000256" key="11">
    <source>
        <dbReference type="SAM" id="SignalP"/>
    </source>
</evidence>
<dbReference type="GO" id="GO:0005576">
    <property type="term" value="C:extracellular region"/>
    <property type="evidence" value="ECO:0007669"/>
    <property type="project" value="UniProtKB-SubCell"/>
</dbReference>
<dbReference type="Pfam" id="PF10503">
    <property type="entry name" value="Esterase_PHB"/>
    <property type="match status" value="1"/>
</dbReference>
<feature type="signal peptide" evidence="11">
    <location>
        <begin position="1"/>
        <end position="17"/>
    </location>
</feature>
<feature type="compositionally biased region" description="Low complexity" evidence="10">
    <location>
        <begin position="331"/>
        <end position="348"/>
    </location>
</feature>
<comment type="subcellular location">
    <subcellularLocation>
        <location evidence="1">Secreted</location>
    </subcellularLocation>
</comment>
<dbReference type="OMA" id="FANTDNE"/>
<dbReference type="GO" id="GO:0030600">
    <property type="term" value="F:feruloyl esterase activity"/>
    <property type="evidence" value="ECO:0007669"/>
    <property type="project" value="UniProtKB-EC"/>
</dbReference>
<evidence type="ECO:0000256" key="9">
    <source>
        <dbReference type="ARBA" id="ARBA00034075"/>
    </source>
</evidence>
<keyword evidence="7" id="KW-0119">Carbohydrate metabolism</keyword>
<keyword evidence="6" id="KW-0378">Hydrolase</keyword>
<evidence type="ECO:0000313" key="13">
    <source>
        <dbReference type="Proteomes" id="UP000030651"/>
    </source>
</evidence>
<accession>W3WZQ5</accession>
<keyword evidence="5 11" id="KW-0732">Signal</keyword>
<dbReference type="SUPFAM" id="SSF53474">
    <property type="entry name" value="alpha/beta-Hydrolases"/>
    <property type="match status" value="1"/>
</dbReference>
<evidence type="ECO:0000256" key="8">
    <source>
        <dbReference type="ARBA" id="ARBA00023326"/>
    </source>
</evidence>
<dbReference type="InterPro" id="IPR010126">
    <property type="entry name" value="Esterase_phb"/>
</dbReference>
<proteinExistence type="predicted"/>
<keyword evidence="13" id="KW-1185">Reference proteome</keyword>
<evidence type="ECO:0000256" key="3">
    <source>
        <dbReference type="ARBA" id="ARBA00022525"/>
    </source>
</evidence>
<keyword evidence="3" id="KW-0964">Secreted</keyword>
<dbReference type="AlphaFoldDB" id="W3WZQ5"/>
<evidence type="ECO:0000256" key="10">
    <source>
        <dbReference type="SAM" id="MobiDB-lite"/>
    </source>
</evidence>
<evidence type="ECO:0000256" key="2">
    <source>
        <dbReference type="ARBA" id="ARBA00013091"/>
    </source>
</evidence>
<organism evidence="12 13">
    <name type="scientific">Pestalotiopsis fici (strain W106-1 / CGMCC3.15140)</name>
    <dbReference type="NCBI Taxonomy" id="1229662"/>
    <lineage>
        <taxon>Eukaryota</taxon>
        <taxon>Fungi</taxon>
        <taxon>Dikarya</taxon>
        <taxon>Ascomycota</taxon>
        <taxon>Pezizomycotina</taxon>
        <taxon>Sordariomycetes</taxon>
        <taxon>Xylariomycetidae</taxon>
        <taxon>Amphisphaeriales</taxon>
        <taxon>Sporocadaceae</taxon>
        <taxon>Pestalotiopsis</taxon>
    </lineage>
</organism>
<dbReference type="PANTHER" id="PTHR38050:SF2">
    <property type="entry name" value="FERULOYL ESTERASE C-RELATED"/>
    <property type="match status" value="1"/>
</dbReference>
<dbReference type="InterPro" id="IPR043595">
    <property type="entry name" value="FaeB/C/D"/>
</dbReference>
<feature type="region of interest" description="Disordered" evidence="10">
    <location>
        <begin position="323"/>
        <end position="348"/>
    </location>
</feature>
<dbReference type="eggNOG" id="ENOG502SBTI">
    <property type="taxonomic scope" value="Eukaryota"/>
</dbReference>
<dbReference type="EMBL" id="KI912114">
    <property type="protein sequence ID" value="ETS79325.1"/>
    <property type="molecule type" value="Genomic_DNA"/>
</dbReference>
<reference evidence="13" key="1">
    <citation type="journal article" date="2015" name="BMC Genomics">
        <title>Genomic and transcriptomic analysis of the endophytic fungus Pestalotiopsis fici reveals its lifestyle and high potential for synthesis of natural products.</title>
        <authorList>
            <person name="Wang X."/>
            <person name="Zhang X."/>
            <person name="Liu L."/>
            <person name="Xiang M."/>
            <person name="Wang W."/>
            <person name="Sun X."/>
            <person name="Che Y."/>
            <person name="Guo L."/>
            <person name="Liu G."/>
            <person name="Guo L."/>
            <person name="Wang C."/>
            <person name="Yin W.B."/>
            <person name="Stadler M."/>
            <person name="Zhang X."/>
            <person name="Liu X."/>
        </authorList>
    </citation>
    <scope>NUCLEOTIDE SEQUENCE [LARGE SCALE GENOMIC DNA]</scope>
    <source>
        <strain evidence="13">W106-1 / CGMCC3.15140</strain>
    </source>
</reference>
<feature type="chain" id="PRO_5039009263" description="feruloyl esterase" evidence="11">
    <location>
        <begin position="18"/>
        <end position="441"/>
    </location>
</feature>
<dbReference type="Proteomes" id="UP000030651">
    <property type="component" value="Unassembled WGS sequence"/>
</dbReference>
<dbReference type="HOGENOM" id="CLU_027551_3_0_1"/>
<name>W3WZQ5_PESFW</name>
<keyword evidence="4" id="KW-0858">Xylan degradation</keyword>
<keyword evidence="8" id="KW-0624">Polysaccharide degradation</keyword>
<protein>
    <recommendedName>
        <fullName evidence="2">feruloyl esterase</fullName>
        <ecNumber evidence="2">3.1.1.73</ecNumber>
    </recommendedName>
</protein>
<sequence length="441" mass="45791">MLFGLLLAALLPALAKSACSSGSPPASKGTRHNVTLSGGRTYMYFMPEKYDHSKPNPLILSFHGASRTADWQADLDRLTDPYFNKDHVVVYPQALQYGSTSSYIYWQGSPNATANDVAYVGKVLDEVESELCIDTSRVYATGKSQGGGMVGVLACDTAASQRFAAFSPVSGAFYTTGAASSLTSCGDPKTLAMTCNPGRDNIPLLDFHGGNDTTISILGGLRKGGCLPDVRTWVANWARRDGLSASPSATVAINGSAELYRYGSGADSGLVTFVYDGDHVNHDWPATFANTDNEDHGSGPATFNASTMIMEFFKKYSLPDAKDGDDGDGCSEPSSTLGNSSSSSTVTASSSGIKTATLSTITSITSAHANSTSSTFPTSATITAIISTGLTTTEASTALPSSSSSTAGPTASSVPVSGASVVGPLSFFWMTAATIMAFLLH</sequence>
<dbReference type="RefSeq" id="XP_007835950.1">
    <property type="nucleotide sequence ID" value="XM_007837759.1"/>
</dbReference>
<dbReference type="KEGG" id="pfy:PFICI_09178"/>
<dbReference type="EC" id="3.1.1.73" evidence="2"/>
<evidence type="ECO:0000256" key="6">
    <source>
        <dbReference type="ARBA" id="ARBA00022801"/>
    </source>
</evidence>
<dbReference type="GO" id="GO:0045493">
    <property type="term" value="P:xylan catabolic process"/>
    <property type="evidence" value="ECO:0007669"/>
    <property type="project" value="UniProtKB-KW"/>
</dbReference>
<gene>
    <name evidence="12" type="ORF">PFICI_09178</name>
</gene>
<dbReference type="PANTHER" id="PTHR38050">
    <property type="match status" value="1"/>
</dbReference>
<dbReference type="GeneID" id="19274191"/>
<evidence type="ECO:0000256" key="5">
    <source>
        <dbReference type="ARBA" id="ARBA00022729"/>
    </source>
</evidence>
<dbReference type="OrthoDB" id="424610at2759"/>
<evidence type="ECO:0000256" key="7">
    <source>
        <dbReference type="ARBA" id="ARBA00023277"/>
    </source>
</evidence>
<dbReference type="InParanoid" id="W3WZQ5"/>
<evidence type="ECO:0000256" key="4">
    <source>
        <dbReference type="ARBA" id="ARBA00022651"/>
    </source>
</evidence>
<dbReference type="InterPro" id="IPR029058">
    <property type="entry name" value="AB_hydrolase_fold"/>
</dbReference>
<comment type="catalytic activity">
    <reaction evidence="9">
        <text>feruloyl-polysaccharide + H2O = ferulate + polysaccharide.</text>
        <dbReference type="EC" id="3.1.1.73"/>
    </reaction>
</comment>